<keyword evidence="1" id="KW-1133">Transmembrane helix</keyword>
<evidence type="ECO:0000256" key="1">
    <source>
        <dbReference type="SAM" id="Phobius"/>
    </source>
</evidence>
<organism evidence="2 3">
    <name type="scientific">Plantactinospora endophytica</name>
    <dbReference type="NCBI Taxonomy" id="673535"/>
    <lineage>
        <taxon>Bacteria</taxon>
        <taxon>Bacillati</taxon>
        <taxon>Actinomycetota</taxon>
        <taxon>Actinomycetes</taxon>
        <taxon>Micromonosporales</taxon>
        <taxon>Micromonosporaceae</taxon>
        <taxon>Plantactinospora</taxon>
    </lineage>
</organism>
<gene>
    <name evidence="2" type="ORF">Pen02_36280</name>
</gene>
<feature type="transmembrane region" description="Helical" evidence="1">
    <location>
        <begin position="111"/>
        <end position="134"/>
    </location>
</feature>
<evidence type="ECO:0008006" key="4">
    <source>
        <dbReference type="Google" id="ProtNLM"/>
    </source>
</evidence>
<feature type="transmembrane region" description="Helical" evidence="1">
    <location>
        <begin position="83"/>
        <end position="105"/>
    </location>
</feature>
<proteinExistence type="predicted"/>
<reference evidence="2 3" key="1">
    <citation type="submission" date="2021-01" db="EMBL/GenBank/DDBJ databases">
        <title>Whole genome shotgun sequence of Plantactinospora endophytica NBRC 110450.</title>
        <authorList>
            <person name="Komaki H."/>
            <person name="Tamura T."/>
        </authorList>
    </citation>
    <scope>NUCLEOTIDE SEQUENCE [LARGE SCALE GENOMIC DNA]</scope>
    <source>
        <strain evidence="2 3">NBRC 110450</strain>
    </source>
</reference>
<keyword evidence="3" id="KW-1185">Reference proteome</keyword>
<keyword evidence="1" id="KW-0812">Transmembrane</keyword>
<name>A0ABQ4E201_9ACTN</name>
<feature type="transmembrane region" description="Helical" evidence="1">
    <location>
        <begin position="7"/>
        <end position="28"/>
    </location>
</feature>
<feature type="transmembrane region" description="Helical" evidence="1">
    <location>
        <begin position="40"/>
        <end position="62"/>
    </location>
</feature>
<evidence type="ECO:0000313" key="2">
    <source>
        <dbReference type="EMBL" id="GIG88692.1"/>
    </source>
</evidence>
<comment type="caution">
    <text evidence="2">The sequence shown here is derived from an EMBL/GenBank/DDBJ whole genome shotgun (WGS) entry which is preliminary data.</text>
</comment>
<accession>A0ABQ4E201</accession>
<evidence type="ECO:0000313" key="3">
    <source>
        <dbReference type="Proteomes" id="UP000646749"/>
    </source>
</evidence>
<dbReference type="Proteomes" id="UP000646749">
    <property type="component" value="Unassembled WGS sequence"/>
</dbReference>
<dbReference type="RefSeq" id="WP_203867186.1">
    <property type="nucleotide sequence ID" value="NZ_BONW01000016.1"/>
</dbReference>
<protein>
    <recommendedName>
        <fullName evidence="4">DUF2178 domain-containing protein</fullName>
    </recommendedName>
</protein>
<dbReference type="EMBL" id="BONW01000016">
    <property type="protein sequence ID" value="GIG88692.1"/>
    <property type="molecule type" value="Genomic_DNA"/>
</dbReference>
<sequence>MSYEEKGTWVALVVAVAVYLGYLAVVLGRLAGTPVSDVHYVSTLLLTIGISIVVSIVARIAVEIARPSESHSGDVRDREIHRLGERIGQQLLVASALAALGLALFEADHFWIANLLYLGFVASSVVGSVVKLVAYRRGL</sequence>
<keyword evidence="1" id="KW-0472">Membrane</keyword>